<protein>
    <submittedName>
        <fullName evidence="1">Aminoglycoside phosphotransferase</fullName>
    </submittedName>
</protein>
<gene>
    <name evidence="1" type="ORF">DYI23_15910</name>
</gene>
<reference evidence="1" key="2">
    <citation type="journal article" date="2021" name="Microorganisms">
        <title>Bacterial Dimethylsulfoniopropionate Biosynthesis in the East China Sea.</title>
        <authorList>
            <person name="Liu J."/>
            <person name="Zhang Y."/>
            <person name="Liu J."/>
            <person name="Zhong H."/>
            <person name="Williams B.T."/>
            <person name="Zheng Y."/>
            <person name="Curson A.R.J."/>
            <person name="Sun C."/>
            <person name="Sun H."/>
            <person name="Song D."/>
            <person name="Wagner Mackenzie B."/>
            <person name="Bermejo Martinez A."/>
            <person name="Todd J.D."/>
            <person name="Zhang X.H."/>
        </authorList>
    </citation>
    <scope>NUCLEOTIDE SEQUENCE</scope>
    <source>
        <strain evidence="1">AESS21</strain>
    </source>
</reference>
<dbReference type="Proteomes" id="UP000705379">
    <property type="component" value="Unassembled WGS sequence"/>
</dbReference>
<dbReference type="GO" id="GO:0016773">
    <property type="term" value="F:phosphotransferase activity, alcohol group as acceptor"/>
    <property type="evidence" value="ECO:0007669"/>
    <property type="project" value="InterPro"/>
</dbReference>
<sequence>MKPPETLAHVRAYEGGAAWLAQLPDLFDQCVENWNLTKIGAPYGGSNVSLAVPVERNGDAAVLKIQLPSPESEHEAAALSIWNGDGAVRLLAHDPAHCALLLERCEPGDYLADATDMDPLTVVSDLLPRLWKPAAAPFTRLVDAAALWAQEMLEGWKKAGQPCERYLVDAGIDYLTELGKSQRESVLLHQDLHGHNIISAARNAWLAIDPKPLVGERAFSIAPVVRSFEFGHTKEATLYRLDRLSDELGLDRKRALGWTVAQTMAWSFDGGYVATHHQTVRWLLGRSS</sequence>
<accession>A0A944GTE3</accession>
<dbReference type="GO" id="GO:0019748">
    <property type="term" value="P:secondary metabolic process"/>
    <property type="evidence" value="ECO:0007669"/>
    <property type="project" value="InterPro"/>
</dbReference>
<dbReference type="Pfam" id="PF04655">
    <property type="entry name" value="APH_6_hur"/>
    <property type="match status" value="1"/>
</dbReference>
<evidence type="ECO:0000313" key="1">
    <source>
        <dbReference type="EMBL" id="MBS8261713.1"/>
    </source>
</evidence>
<comment type="caution">
    <text evidence="1">The sequence shown here is derived from an EMBL/GenBank/DDBJ whole genome shotgun (WGS) entry which is preliminary data.</text>
</comment>
<dbReference type="RefSeq" id="WP_213217092.1">
    <property type="nucleotide sequence ID" value="NZ_QTKU01000004.1"/>
</dbReference>
<dbReference type="SUPFAM" id="SSF56112">
    <property type="entry name" value="Protein kinase-like (PK-like)"/>
    <property type="match status" value="1"/>
</dbReference>
<evidence type="ECO:0000313" key="2">
    <source>
        <dbReference type="Proteomes" id="UP000705379"/>
    </source>
</evidence>
<dbReference type="InterPro" id="IPR011009">
    <property type="entry name" value="Kinase-like_dom_sf"/>
</dbReference>
<dbReference type="InterPro" id="IPR006748">
    <property type="entry name" value="NH2Glyco/OHUrea_AB-resist_kin"/>
</dbReference>
<name>A0A944GTE3_9HYPH</name>
<dbReference type="AlphaFoldDB" id="A0A944GTE3"/>
<proteinExistence type="predicted"/>
<reference evidence="1" key="1">
    <citation type="submission" date="2018-08" db="EMBL/GenBank/DDBJ databases">
        <authorList>
            <person name="Jin W."/>
            <person name="Wang H."/>
            <person name="Yang Y."/>
            <person name="Li M."/>
            <person name="Liu J."/>
        </authorList>
    </citation>
    <scope>NUCLEOTIDE SEQUENCE</scope>
    <source>
        <strain evidence="1">AESS21</strain>
    </source>
</reference>
<organism evidence="1 2">
    <name type="scientific">Roseibium polysiphoniae</name>
    <dbReference type="NCBI Taxonomy" id="2571221"/>
    <lineage>
        <taxon>Bacteria</taxon>
        <taxon>Pseudomonadati</taxon>
        <taxon>Pseudomonadota</taxon>
        <taxon>Alphaproteobacteria</taxon>
        <taxon>Hyphomicrobiales</taxon>
        <taxon>Stappiaceae</taxon>
        <taxon>Roseibium</taxon>
    </lineage>
</organism>
<dbReference type="EMBL" id="QTKU01000004">
    <property type="protein sequence ID" value="MBS8261713.1"/>
    <property type="molecule type" value="Genomic_DNA"/>
</dbReference>